<name>A0A543D0D5_9PSEU</name>
<comment type="caution">
    <text evidence="8">The sequence shown here is derived from an EMBL/GenBank/DDBJ whole genome shotgun (WGS) entry which is preliminary data.</text>
</comment>
<evidence type="ECO:0000259" key="7">
    <source>
        <dbReference type="Pfam" id="PF02771"/>
    </source>
</evidence>
<accession>A0A543D0D5</accession>
<dbReference type="Proteomes" id="UP000315677">
    <property type="component" value="Unassembled WGS sequence"/>
</dbReference>
<dbReference type="InterPro" id="IPR009100">
    <property type="entry name" value="AcylCoA_DH/oxidase_NM_dom_sf"/>
</dbReference>
<dbReference type="PANTHER" id="PTHR43884">
    <property type="entry name" value="ACYL-COA DEHYDROGENASE"/>
    <property type="match status" value="1"/>
</dbReference>
<dbReference type="OrthoDB" id="2450120at2"/>
<dbReference type="InterPro" id="IPR036250">
    <property type="entry name" value="AcylCo_DH-like_C"/>
</dbReference>
<dbReference type="PANTHER" id="PTHR43884:SF20">
    <property type="entry name" value="ACYL-COA DEHYDROGENASE FADE28"/>
    <property type="match status" value="1"/>
</dbReference>
<dbReference type="InterPro" id="IPR037069">
    <property type="entry name" value="AcylCoA_DH/ox_N_sf"/>
</dbReference>
<dbReference type="GO" id="GO:0050660">
    <property type="term" value="F:flavin adenine dinucleotide binding"/>
    <property type="evidence" value="ECO:0007669"/>
    <property type="project" value="InterPro"/>
</dbReference>
<dbReference type="Pfam" id="PF02771">
    <property type="entry name" value="Acyl-CoA_dh_N"/>
    <property type="match status" value="1"/>
</dbReference>
<keyword evidence="5" id="KW-0560">Oxidoreductase</keyword>
<dbReference type="InterPro" id="IPR013786">
    <property type="entry name" value="AcylCoA_DH/ox_N"/>
</dbReference>
<organism evidence="8 9">
    <name type="scientific">Pseudonocardia kunmingensis</name>
    <dbReference type="NCBI Taxonomy" id="630975"/>
    <lineage>
        <taxon>Bacteria</taxon>
        <taxon>Bacillati</taxon>
        <taxon>Actinomycetota</taxon>
        <taxon>Actinomycetes</taxon>
        <taxon>Pseudonocardiales</taxon>
        <taxon>Pseudonocardiaceae</taxon>
        <taxon>Pseudonocardia</taxon>
    </lineage>
</organism>
<dbReference type="SUPFAM" id="SSF56645">
    <property type="entry name" value="Acyl-CoA dehydrogenase NM domain-like"/>
    <property type="match status" value="1"/>
</dbReference>
<keyword evidence="4" id="KW-0274">FAD</keyword>
<dbReference type="SUPFAM" id="SSF47203">
    <property type="entry name" value="Acyl-CoA dehydrogenase C-terminal domain-like"/>
    <property type="match status" value="1"/>
</dbReference>
<dbReference type="RefSeq" id="WP_142062220.1">
    <property type="nucleotide sequence ID" value="NZ_VFPA01000006.1"/>
</dbReference>
<evidence type="ECO:0000256" key="4">
    <source>
        <dbReference type="ARBA" id="ARBA00022827"/>
    </source>
</evidence>
<evidence type="ECO:0000256" key="2">
    <source>
        <dbReference type="ARBA" id="ARBA00009347"/>
    </source>
</evidence>
<proteinExistence type="inferred from homology"/>
<keyword evidence="3" id="KW-0285">Flavoprotein</keyword>
<comment type="cofactor">
    <cofactor evidence="1">
        <name>FAD</name>
        <dbReference type="ChEBI" id="CHEBI:57692"/>
    </cofactor>
</comment>
<evidence type="ECO:0000313" key="8">
    <source>
        <dbReference type="EMBL" id="TQM02815.1"/>
    </source>
</evidence>
<dbReference type="AlphaFoldDB" id="A0A543D0D5"/>
<dbReference type="Pfam" id="PF00441">
    <property type="entry name" value="Acyl-CoA_dh_1"/>
    <property type="match status" value="1"/>
</dbReference>
<sequence length="349" mass="36211">MSAAPTVDPDLVDLVDTFFRDTSGHEVVAAAEESGMPDDLWSAASGLGLTTVGLEEAAGGAGGSLLDTVTVLRTAARHAAPLPLAEHHVAGWLLAAASQTIPPGPLTVATDPRDDLAVRDDRVSGTLHDVAWLPGATAIVTVAGTDLVVVPAGSFETVAGRDLAGMPRGTAHLDGAAARVLPGRIDRRALSMRTALLRSAQLAGLMEAVDELTRRYVAERVQFGKPIGAFQAVQHRVVTVAQMAAMSALAVDQAALAAMDRDASFEITATKLVVSENASTAARAAHQAHGAIGMTREYRLQQFTRRLVVWRSSDGAERGLAPALGTAVAAAPSLPALIADARPDLEVRL</sequence>
<comment type="similarity">
    <text evidence="2">Belongs to the acyl-CoA dehydrogenase family.</text>
</comment>
<evidence type="ECO:0000256" key="3">
    <source>
        <dbReference type="ARBA" id="ARBA00022630"/>
    </source>
</evidence>
<dbReference type="Gene3D" id="1.10.540.10">
    <property type="entry name" value="Acyl-CoA dehydrogenase/oxidase, N-terminal domain"/>
    <property type="match status" value="1"/>
</dbReference>
<protein>
    <submittedName>
        <fullName evidence="8">Acyl-CoA dehydrogenase</fullName>
    </submittedName>
</protein>
<evidence type="ECO:0000313" key="9">
    <source>
        <dbReference type="Proteomes" id="UP000315677"/>
    </source>
</evidence>
<feature type="domain" description="Acyl-CoA dehydrogenase/oxidase C-terminal" evidence="6">
    <location>
        <begin position="196"/>
        <end position="316"/>
    </location>
</feature>
<dbReference type="Gene3D" id="1.20.140.10">
    <property type="entry name" value="Butyryl-CoA Dehydrogenase, subunit A, domain 3"/>
    <property type="match status" value="1"/>
</dbReference>
<keyword evidence="9" id="KW-1185">Reference proteome</keyword>
<reference evidence="8 9" key="1">
    <citation type="submission" date="2019-06" db="EMBL/GenBank/DDBJ databases">
        <title>Sequencing the genomes of 1000 actinobacteria strains.</title>
        <authorList>
            <person name="Klenk H.-P."/>
        </authorList>
    </citation>
    <scope>NUCLEOTIDE SEQUENCE [LARGE SCALE GENOMIC DNA]</scope>
    <source>
        <strain evidence="8 9">DSM 45301</strain>
    </source>
</reference>
<dbReference type="EMBL" id="VFPA01000006">
    <property type="protein sequence ID" value="TQM02815.1"/>
    <property type="molecule type" value="Genomic_DNA"/>
</dbReference>
<evidence type="ECO:0000259" key="6">
    <source>
        <dbReference type="Pfam" id="PF00441"/>
    </source>
</evidence>
<evidence type="ECO:0000256" key="5">
    <source>
        <dbReference type="ARBA" id="ARBA00023002"/>
    </source>
</evidence>
<gene>
    <name evidence="8" type="ORF">FB558_7457</name>
</gene>
<feature type="domain" description="Acyl-CoA dehydrogenase/oxidase N-terminal" evidence="7">
    <location>
        <begin position="12"/>
        <end position="92"/>
    </location>
</feature>
<evidence type="ECO:0000256" key="1">
    <source>
        <dbReference type="ARBA" id="ARBA00001974"/>
    </source>
</evidence>
<dbReference type="InterPro" id="IPR009075">
    <property type="entry name" value="AcylCo_DH/oxidase_C"/>
</dbReference>
<dbReference type="GO" id="GO:0003995">
    <property type="term" value="F:acyl-CoA dehydrogenase activity"/>
    <property type="evidence" value="ECO:0007669"/>
    <property type="project" value="TreeGrafter"/>
</dbReference>